<keyword evidence="4" id="KW-1185">Reference proteome</keyword>
<protein>
    <recommendedName>
        <fullName evidence="5">DUF883 family protein</fullName>
    </recommendedName>
</protein>
<keyword evidence="2" id="KW-0472">Membrane</keyword>
<feature type="region of interest" description="Disordered" evidence="1">
    <location>
        <begin position="22"/>
        <end position="60"/>
    </location>
</feature>
<keyword evidence="2" id="KW-0812">Transmembrane</keyword>
<proteinExistence type="predicted"/>
<feature type="transmembrane region" description="Helical" evidence="2">
    <location>
        <begin position="83"/>
        <end position="100"/>
    </location>
</feature>
<evidence type="ECO:0000256" key="1">
    <source>
        <dbReference type="SAM" id="MobiDB-lite"/>
    </source>
</evidence>
<gene>
    <name evidence="3" type="ORF">EYR15_01785</name>
</gene>
<name>A0A4Q9GN54_9HYPH</name>
<keyword evidence="2" id="KW-1133">Transmembrane helix</keyword>
<evidence type="ECO:0000256" key="2">
    <source>
        <dbReference type="SAM" id="Phobius"/>
    </source>
</evidence>
<evidence type="ECO:0000313" key="3">
    <source>
        <dbReference type="EMBL" id="TBN54911.1"/>
    </source>
</evidence>
<accession>A0A4Q9GN54</accession>
<dbReference type="RefSeq" id="WP_131001164.1">
    <property type="nucleotide sequence ID" value="NZ_JBHSZR010000002.1"/>
</dbReference>
<reference evidence="3 4" key="1">
    <citation type="submission" date="2019-02" db="EMBL/GenBank/DDBJ databases">
        <title>Hansschlegelia quercus sp. nov., a novel methylotrophic bacterium from buds of oak (Quercus robur L.).</title>
        <authorList>
            <person name="Agafonova N.V."/>
            <person name="Kaparullina E.N."/>
            <person name="Grouzdev D.S."/>
            <person name="Doronina N.V."/>
        </authorList>
    </citation>
    <scope>NUCLEOTIDE SEQUENCE [LARGE SCALE GENOMIC DNA]</scope>
    <source>
        <strain evidence="3 4">Dub</strain>
    </source>
</reference>
<evidence type="ECO:0000313" key="4">
    <source>
        <dbReference type="Proteomes" id="UP000291613"/>
    </source>
</evidence>
<evidence type="ECO:0008006" key="5">
    <source>
        <dbReference type="Google" id="ProtNLM"/>
    </source>
</evidence>
<organism evidence="3 4">
    <name type="scientific">Hansschlegelia quercus</name>
    <dbReference type="NCBI Taxonomy" id="2528245"/>
    <lineage>
        <taxon>Bacteria</taxon>
        <taxon>Pseudomonadati</taxon>
        <taxon>Pseudomonadota</taxon>
        <taxon>Alphaproteobacteria</taxon>
        <taxon>Hyphomicrobiales</taxon>
        <taxon>Methylopilaceae</taxon>
        <taxon>Hansschlegelia</taxon>
    </lineage>
</organism>
<comment type="caution">
    <text evidence="3">The sequence shown here is derived from an EMBL/GenBank/DDBJ whole genome shotgun (WGS) entry which is preliminary data.</text>
</comment>
<dbReference type="AlphaFoldDB" id="A0A4Q9GN54"/>
<feature type="compositionally biased region" description="Low complexity" evidence="1">
    <location>
        <begin position="45"/>
        <end position="60"/>
    </location>
</feature>
<sequence length="101" mass="9977">MADPITDRANDLASGVADAGRSAASSARNAGDKVASGVESASEKGASAIRRGGRSGSAAYDDAAADLDGRVSSIEDTIRQNPLAAAGAALVVGIFLGRFVL</sequence>
<dbReference type="Proteomes" id="UP000291613">
    <property type="component" value="Unassembled WGS sequence"/>
</dbReference>
<dbReference type="EMBL" id="SIUB01000001">
    <property type="protein sequence ID" value="TBN54911.1"/>
    <property type="molecule type" value="Genomic_DNA"/>
</dbReference>